<proteinExistence type="predicted"/>
<reference evidence="1" key="1">
    <citation type="journal article" date="2021" name="New Phytol.">
        <title>Evolutionary innovations through gain and loss of genes in the ectomycorrhizal Boletales.</title>
        <authorList>
            <person name="Wu G."/>
            <person name="Miyauchi S."/>
            <person name="Morin E."/>
            <person name="Kuo A."/>
            <person name="Drula E."/>
            <person name="Varga T."/>
            <person name="Kohler A."/>
            <person name="Feng B."/>
            <person name="Cao Y."/>
            <person name="Lipzen A."/>
            <person name="Daum C."/>
            <person name="Hundley H."/>
            <person name="Pangilinan J."/>
            <person name="Johnson J."/>
            <person name="Barry K."/>
            <person name="LaButti K."/>
            <person name="Ng V."/>
            <person name="Ahrendt S."/>
            <person name="Min B."/>
            <person name="Choi I.G."/>
            <person name="Park H."/>
            <person name="Plett J.M."/>
            <person name="Magnuson J."/>
            <person name="Spatafora J.W."/>
            <person name="Nagy L.G."/>
            <person name="Henrissat B."/>
            <person name="Grigoriev I.V."/>
            <person name="Yang Z.L."/>
            <person name="Xu J."/>
            <person name="Martin F.M."/>
        </authorList>
    </citation>
    <scope>NUCLEOTIDE SEQUENCE</scope>
    <source>
        <strain evidence="1">ATCC 28755</strain>
    </source>
</reference>
<protein>
    <submittedName>
        <fullName evidence="1">Uncharacterized protein</fullName>
    </submittedName>
</protein>
<evidence type="ECO:0000313" key="1">
    <source>
        <dbReference type="EMBL" id="KAH7909800.1"/>
    </source>
</evidence>
<comment type="caution">
    <text evidence="1">The sequence shown here is derived from an EMBL/GenBank/DDBJ whole genome shotgun (WGS) entry which is preliminary data.</text>
</comment>
<name>A0ACB8A935_9AGAM</name>
<accession>A0ACB8A935</accession>
<dbReference type="Proteomes" id="UP000790377">
    <property type="component" value="Unassembled WGS sequence"/>
</dbReference>
<organism evidence="1 2">
    <name type="scientific">Hygrophoropsis aurantiaca</name>
    <dbReference type="NCBI Taxonomy" id="72124"/>
    <lineage>
        <taxon>Eukaryota</taxon>
        <taxon>Fungi</taxon>
        <taxon>Dikarya</taxon>
        <taxon>Basidiomycota</taxon>
        <taxon>Agaricomycotina</taxon>
        <taxon>Agaricomycetes</taxon>
        <taxon>Agaricomycetidae</taxon>
        <taxon>Boletales</taxon>
        <taxon>Coniophorineae</taxon>
        <taxon>Hygrophoropsidaceae</taxon>
        <taxon>Hygrophoropsis</taxon>
    </lineage>
</organism>
<evidence type="ECO:0000313" key="2">
    <source>
        <dbReference type="Proteomes" id="UP000790377"/>
    </source>
</evidence>
<dbReference type="EMBL" id="MU267741">
    <property type="protein sequence ID" value="KAH7909800.1"/>
    <property type="molecule type" value="Genomic_DNA"/>
</dbReference>
<sequence>MGPEMTGEGRSPLDNLQSQAAKTTNAAVAEGQRDVHAAKGAGASYLDQAKSIAGNVYSSAQTYLQGSTEGQSNGAAQPKGSSTGIAAPGTTTHDSTASDAFATLQATGVSALGTTQQYLASAQAVLQPHLETARTTAEPHIAGAKAAVQPHVENAKETAQQYLGLGTGSKPSDAVTPPADVTSGQQIQPGSHTSTHGEIGFSTTGSEARLNEQDAAASPFRSTAL</sequence>
<keyword evidence="2" id="KW-1185">Reference proteome</keyword>
<gene>
    <name evidence="1" type="ORF">BJ138DRAFT_1154420</name>
</gene>